<dbReference type="Proteomes" id="UP001438707">
    <property type="component" value="Unassembled WGS sequence"/>
</dbReference>
<proteinExistence type="predicted"/>
<evidence type="ECO:0000256" key="1">
    <source>
        <dbReference type="SAM" id="MobiDB-lite"/>
    </source>
</evidence>
<protein>
    <recommendedName>
        <fullName evidence="5">DUF3429 domain-containing protein</fullName>
    </recommendedName>
</protein>
<evidence type="ECO:0000313" key="3">
    <source>
        <dbReference type="EMBL" id="KAK9827929.1"/>
    </source>
</evidence>
<organism evidence="3 4">
    <name type="scientific">Apatococcus lobatus</name>
    <dbReference type="NCBI Taxonomy" id="904363"/>
    <lineage>
        <taxon>Eukaryota</taxon>
        <taxon>Viridiplantae</taxon>
        <taxon>Chlorophyta</taxon>
        <taxon>core chlorophytes</taxon>
        <taxon>Trebouxiophyceae</taxon>
        <taxon>Chlorellales</taxon>
        <taxon>Chlorellaceae</taxon>
        <taxon>Apatococcus</taxon>
    </lineage>
</organism>
<comment type="caution">
    <text evidence="3">The sequence shown here is derived from an EMBL/GenBank/DDBJ whole genome shotgun (WGS) entry which is preliminary data.</text>
</comment>
<sequence length="370" mass="38020">MLKHSSSQRLARSLLQVKSLPALGQAQVVPAISQGLHGAFQAGDEHGAVFHGGAGLLLGLSAPAASRFWAHGICTSFALREAAGAGAGAGAGTGSGGSYPSVAPGSSDDQTNPSSSKAPSSKGSSSSNIPQNSNISQNSANQGAPNMPSTSNIPPRLEVPNEARSRPSQQQEPHSQELPIRPVGINGEHAPQGPSAPGSRGRVTHTPAAAAAASDLVPAPRVAQVLGYAGVLPYWLLAPPIAQTLAVLPPDFLAIAAQSQMTYAACIISFLGGLHWALAMVHQGGQAGKQIETERYIWSVTPALMAWPAATLAPAQGSAVLAAILGIVYVVDRSWASQGMLPLWYIKMRLPLTLLGMSGLLLTAFTAMHM</sequence>
<feature type="compositionally biased region" description="Gly residues" evidence="1">
    <location>
        <begin position="86"/>
        <end position="97"/>
    </location>
</feature>
<dbReference type="Pfam" id="PF11911">
    <property type="entry name" value="DUF3429"/>
    <property type="match status" value="1"/>
</dbReference>
<feature type="compositionally biased region" description="Low complexity" evidence="1">
    <location>
        <begin position="112"/>
        <end position="144"/>
    </location>
</feature>
<gene>
    <name evidence="3" type="ORF">WJX74_009741</name>
</gene>
<name>A0AAW1R2I4_9CHLO</name>
<keyword evidence="2" id="KW-0812">Transmembrane</keyword>
<evidence type="ECO:0000313" key="4">
    <source>
        <dbReference type="Proteomes" id="UP001438707"/>
    </source>
</evidence>
<feature type="transmembrane region" description="Helical" evidence="2">
    <location>
        <begin position="303"/>
        <end position="330"/>
    </location>
</feature>
<feature type="transmembrane region" description="Helical" evidence="2">
    <location>
        <begin position="350"/>
        <end position="368"/>
    </location>
</feature>
<keyword evidence="2" id="KW-1133">Transmembrane helix</keyword>
<evidence type="ECO:0000256" key="2">
    <source>
        <dbReference type="SAM" id="Phobius"/>
    </source>
</evidence>
<dbReference type="AlphaFoldDB" id="A0AAW1R2I4"/>
<accession>A0AAW1R2I4</accession>
<evidence type="ECO:0008006" key="5">
    <source>
        <dbReference type="Google" id="ProtNLM"/>
    </source>
</evidence>
<keyword evidence="4" id="KW-1185">Reference proteome</keyword>
<dbReference type="PANTHER" id="PTHR15887:SF1">
    <property type="entry name" value="TRANSMEMBRANE PROTEIN 69"/>
    <property type="match status" value="1"/>
</dbReference>
<feature type="region of interest" description="Disordered" evidence="1">
    <location>
        <begin position="86"/>
        <end position="207"/>
    </location>
</feature>
<reference evidence="3 4" key="1">
    <citation type="journal article" date="2024" name="Nat. Commun.">
        <title>Phylogenomics reveals the evolutionary origins of lichenization in chlorophyte algae.</title>
        <authorList>
            <person name="Puginier C."/>
            <person name="Libourel C."/>
            <person name="Otte J."/>
            <person name="Skaloud P."/>
            <person name="Haon M."/>
            <person name="Grisel S."/>
            <person name="Petersen M."/>
            <person name="Berrin J.G."/>
            <person name="Delaux P.M."/>
            <person name="Dal Grande F."/>
            <person name="Keller J."/>
        </authorList>
    </citation>
    <scope>NUCLEOTIDE SEQUENCE [LARGE SCALE GENOMIC DNA]</scope>
    <source>
        <strain evidence="3 4">SAG 2145</strain>
    </source>
</reference>
<dbReference type="EMBL" id="JALJOS010000017">
    <property type="protein sequence ID" value="KAK9827929.1"/>
    <property type="molecule type" value="Genomic_DNA"/>
</dbReference>
<dbReference type="InterPro" id="IPR021836">
    <property type="entry name" value="DUF3429"/>
</dbReference>
<keyword evidence="2" id="KW-0472">Membrane</keyword>
<dbReference type="PANTHER" id="PTHR15887">
    <property type="entry name" value="TRANSMEMBRANE PROTEIN 69"/>
    <property type="match status" value="1"/>
</dbReference>